<keyword evidence="4" id="KW-1185">Reference proteome</keyword>
<feature type="signal peptide" evidence="1">
    <location>
        <begin position="1"/>
        <end position="17"/>
    </location>
</feature>
<dbReference type="OrthoDB" id="5898709at2759"/>
<dbReference type="FunCoup" id="O45156">
    <property type="interactions" value="226"/>
</dbReference>
<dbReference type="Pfam" id="PF01579">
    <property type="entry name" value="DUF19"/>
    <property type="match status" value="1"/>
</dbReference>
<gene>
    <name evidence="3 5" type="ORF">C17B7.4</name>
    <name evidence="3" type="ORF">CELE_C17B7.4</name>
</gene>
<dbReference type="PANTHER" id="PTHR21453">
    <property type="entry name" value="DUF19 DOMAIN-CONTAINING PROTEIN-RELATED-RELATED"/>
    <property type="match status" value="1"/>
</dbReference>
<proteinExistence type="evidence at protein level"/>
<evidence type="ECO:0000313" key="3">
    <source>
        <dbReference type="EMBL" id="CCD62954.1"/>
    </source>
</evidence>
<accession>O45156</accession>
<dbReference type="OMA" id="PSIECHL"/>
<dbReference type="PIRSF" id="PIRSF015697">
    <property type="entry name" value="UCP015697"/>
    <property type="match status" value="1"/>
</dbReference>
<dbReference type="AGR" id="WB:WBGene00015878"/>
<dbReference type="GeneID" id="182706"/>
<dbReference type="InterPro" id="IPR002542">
    <property type="entry name" value="T20D4.11-like_dom"/>
</dbReference>
<keyword evidence="1" id="KW-0732">Signal</keyword>
<dbReference type="InterPro" id="IPR016638">
    <property type="entry name" value="UPF0376"/>
</dbReference>
<evidence type="ECO:0000256" key="1">
    <source>
        <dbReference type="SAM" id="SignalP"/>
    </source>
</evidence>
<evidence type="ECO:0007829" key="6">
    <source>
        <dbReference type="PeptideAtlas" id="O45156"/>
    </source>
</evidence>
<evidence type="ECO:0000259" key="2">
    <source>
        <dbReference type="Pfam" id="PF01579"/>
    </source>
</evidence>
<keyword evidence="6" id="KW-1267">Proteomics identification</keyword>
<dbReference type="PeptideAtlas" id="O45156"/>
<dbReference type="PIR" id="H88996">
    <property type="entry name" value="H88996"/>
</dbReference>
<dbReference type="AlphaFoldDB" id="O45156"/>
<dbReference type="EMBL" id="BX284605">
    <property type="protein sequence ID" value="CCD62954.1"/>
    <property type="molecule type" value="Genomic_DNA"/>
</dbReference>
<dbReference type="PhylomeDB" id="O45156"/>
<evidence type="ECO:0000313" key="4">
    <source>
        <dbReference type="Proteomes" id="UP000001940"/>
    </source>
</evidence>
<dbReference type="STRING" id="6239.C17B7.4.1"/>
<dbReference type="Proteomes" id="UP000001940">
    <property type="component" value="Chromosome V"/>
</dbReference>
<organism evidence="3 4">
    <name type="scientific">Caenorhabditis elegans</name>
    <dbReference type="NCBI Taxonomy" id="6239"/>
    <lineage>
        <taxon>Eukaryota</taxon>
        <taxon>Metazoa</taxon>
        <taxon>Ecdysozoa</taxon>
        <taxon>Nematoda</taxon>
        <taxon>Chromadorea</taxon>
        <taxon>Rhabditida</taxon>
        <taxon>Rhabditina</taxon>
        <taxon>Rhabditomorpha</taxon>
        <taxon>Rhabditoidea</taxon>
        <taxon>Rhabditidae</taxon>
        <taxon>Peloderinae</taxon>
        <taxon>Caenorhabditis</taxon>
    </lineage>
</organism>
<dbReference type="RefSeq" id="NP_503926.1">
    <property type="nucleotide sequence ID" value="NM_071525.4"/>
</dbReference>
<protein>
    <submittedName>
        <fullName evidence="3">T20D4.11-like domain-containing protein</fullName>
    </submittedName>
</protein>
<sequence>MRCYTILGAFLLAIVYGSSPNSETSIIESGTGTNCTELTFKKFFVCLYRFGDFMTKMYFLDVKSPNSMNKFKTSCLSMADCTESFECQNNKEPTDSSKKVRESCETLNFLGTDFITCLTKLEELKPAPECYKTWGPFDGFIIKDKLPDELCKNMVGKDNCMKKLVSETCGEEDSQKLLNMLKNTTEYRHCDFSKL</sequence>
<feature type="chain" id="PRO_5004158652" evidence="1">
    <location>
        <begin position="18"/>
        <end position="195"/>
    </location>
</feature>
<dbReference type="PaxDb" id="6239-C17B7.4"/>
<feature type="domain" description="T20D4.11-like" evidence="2">
    <location>
        <begin position="35"/>
        <end position="191"/>
    </location>
</feature>
<dbReference type="eggNOG" id="ENOG502THWT">
    <property type="taxonomic scope" value="Eukaryota"/>
</dbReference>
<name>O45156_CAEEL</name>
<dbReference type="InParanoid" id="O45156"/>
<dbReference type="Bgee" id="WBGene00015878">
    <property type="expression patterns" value="Expressed in adult organism and 1 other cell type or tissue"/>
</dbReference>
<dbReference type="PANTHER" id="PTHR21453:SF31">
    <property type="entry name" value="DUF19 DOMAIN-CONTAINING PROTEIN"/>
    <property type="match status" value="1"/>
</dbReference>
<dbReference type="UCSC" id="C17B7.4">
    <property type="organism name" value="c. elegans"/>
</dbReference>
<dbReference type="KEGG" id="cel:CELE_C17B7.4"/>
<dbReference type="CTD" id="182706"/>
<reference evidence="3 4" key="1">
    <citation type="journal article" date="1998" name="Science">
        <title>Genome sequence of the nematode C. elegans: a platform for investigating biology.</title>
        <authorList>
            <consortium name="The C. elegans sequencing consortium"/>
            <person name="Sulson J.E."/>
            <person name="Waterston R."/>
        </authorList>
    </citation>
    <scope>NUCLEOTIDE SEQUENCE [LARGE SCALE GENOMIC DNA]</scope>
    <source>
        <strain evidence="3 4">Bristol N2</strain>
    </source>
</reference>
<evidence type="ECO:0000313" key="5">
    <source>
        <dbReference type="WormBase" id="C17B7.4"/>
    </source>
</evidence>
<dbReference type="HOGENOM" id="CLU_078890_1_0_1"/>
<dbReference type="WormBase" id="C17B7.4">
    <property type="protein sequence ID" value="CE16852"/>
    <property type="gene ID" value="WBGene00015878"/>
</dbReference>